<dbReference type="CDD" id="cd02149">
    <property type="entry name" value="NfsB-like"/>
    <property type="match status" value="1"/>
</dbReference>
<keyword evidence="10" id="KW-1185">Reference proteome</keyword>
<keyword evidence="3" id="KW-0285">Flavoprotein</keyword>
<reference evidence="10" key="1">
    <citation type="submission" date="2016-10" db="EMBL/GenBank/DDBJ databases">
        <authorList>
            <person name="Varghese N."/>
            <person name="Submissions S."/>
        </authorList>
    </citation>
    <scope>NUCLEOTIDE SEQUENCE [LARGE SCALE GENOMIC DNA]</scope>
    <source>
        <strain evidence="10">ATCC 700379</strain>
    </source>
</reference>
<accession>A0A1I2S5N9</accession>
<dbReference type="Proteomes" id="UP000198752">
    <property type="component" value="Unassembled WGS sequence"/>
</dbReference>
<dbReference type="InterPro" id="IPR029479">
    <property type="entry name" value="Nitroreductase"/>
</dbReference>
<keyword evidence="6" id="KW-0560">Oxidoreductase</keyword>
<dbReference type="PANTHER" id="PTHR23026:SF125">
    <property type="entry name" value="OXYGEN-INSENSITIVE NAD(P)H NITROREDUCTASE"/>
    <property type="match status" value="1"/>
</dbReference>
<evidence type="ECO:0000256" key="2">
    <source>
        <dbReference type="ARBA" id="ARBA00007118"/>
    </source>
</evidence>
<dbReference type="Gene3D" id="3.40.109.10">
    <property type="entry name" value="NADH Oxidase"/>
    <property type="match status" value="1"/>
</dbReference>
<dbReference type="EMBL" id="FOOY01000011">
    <property type="protein sequence ID" value="SFG48142.1"/>
    <property type="molecule type" value="Genomic_DNA"/>
</dbReference>
<name>A0A1I2S5N9_9BACL</name>
<dbReference type="AlphaFoldDB" id="A0A1I2S5N9"/>
<feature type="domain" description="Nitroreductase" evidence="8">
    <location>
        <begin position="20"/>
        <end position="207"/>
    </location>
</feature>
<organism evidence="9 10">
    <name type="scientific">Sporolactobacillus nakayamae</name>
    <dbReference type="NCBI Taxonomy" id="269670"/>
    <lineage>
        <taxon>Bacteria</taxon>
        <taxon>Bacillati</taxon>
        <taxon>Bacillota</taxon>
        <taxon>Bacilli</taxon>
        <taxon>Bacillales</taxon>
        <taxon>Sporolactobacillaceae</taxon>
        <taxon>Sporolactobacillus</taxon>
    </lineage>
</organism>
<keyword evidence="5" id="KW-0521">NADP</keyword>
<dbReference type="InterPro" id="IPR000415">
    <property type="entry name" value="Nitroreductase-like"/>
</dbReference>
<dbReference type="SUPFAM" id="SSF55469">
    <property type="entry name" value="FMN-dependent nitroreductase-like"/>
    <property type="match status" value="1"/>
</dbReference>
<dbReference type="STRING" id="269670.SAMN02982927_01844"/>
<comment type="cofactor">
    <cofactor evidence="1">
        <name>FMN</name>
        <dbReference type="ChEBI" id="CHEBI:58210"/>
    </cofactor>
</comment>
<dbReference type="InterPro" id="IPR050627">
    <property type="entry name" value="Nitroreductase/BluB"/>
</dbReference>
<keyword evidence="7" id="KW-0520">NAD</keyword>
<gene>
    <name evidence="9" type="ORF">SAMN02982927_01844</name>
</gene>
<evidence type="ECO:0000256" key="4">
    <source>
        <dbReference type="ARBA" id="ARBA00022643"/>
    </source>
</evidence>
<evidence type="ECO:0000256" key="5">
    <source>
        <dbReference type="ARBA" id="ARBA00022857"/>
    </source>
</evidence>
<sequence>MNQIMDKEQIKQQILSAFQFRHACKQFDPAKKISDDDFQFILETGHMSPSSFGLEPWKFVVVQNKDLRAKLAPASWGATEKLKTASHFVLILSRLQFGLSAHSAHVQHMINDVQKCPEDVATMMTSAIDNFQKVDFDLTSNERVFFEWGCRQSYIALGNMMTAAAEIGIDSCPMEGFNKEQVEKVLLDEGIIKGNDFGIACMVAFGYRAKDPRPKVRQPIEDVVEWKN</sequence>
<evidence type="ECO:0000313" key="9">
    <source>
        <dbReference type="EMBL" id="SFG48142.1"/>
    </source>
</evidence>
<proteinExistence type="inferred from homology"/>
<comment type="similarity">
    <text evidence="2">Belongs to the nitroreductase family.</text>
</comment>
<dbReference type="PANTHER" id="PTHR23026">
    <property type="entry name" value="NADPH NITROREDUCTASE"/>
    <property type="match status" value="1"/>
</dbReference>
<dbReference type="GO" id="GO:0005829">
    <property type="term" value="C:cytosol"/>
    <property type="evidence" value="ECO:0007669"/>
    <property type="project" value="TreeGrafter"/>
</dbReference>
<dbReference type="GO" id="GO:0046256">
    <property type="term" value="P:2,4,6-trinitrotoluene catabolic process"/>
    <property type="evidence" value="ECO:0007669"/>
    <property type="project" value="TreeGrafter"/>
</dbReference>
<evidence type="ECO:0000313" key="10">
    <source>
        <dbReference type="Proteomes" id="UP000198752"/>
    </source>
</evidence>
<protein>
    <submittedName>
        <fullName evidence="9">Nitroreductase family protein</fullName>
    </submittedName>
</protein>
<evidence type="ECO:0000256" key="1">
    <source>
        <dbReference type="ARBA" id="ARBA00001917"/>
    </source>
</evidence>
<dbReference type="OrthoDB" id="9809288at2"/>
<dbReference type="InterPro" id="IPR033878">
    <property type="entry name" value="NfsB-like"/>
</dbReference>
<dbReference type="RefSeq" id="WP_093672238.1">
    <property type="nucleotide sequence ID" value="NZ_FOOY01000011.1"/>
</dbReference>
<evidence type="ECO:0000256" key="7">
    <source>
        <dbReference type="ARBA" id="ARBA00023027"/>
    </source>
</evidence>
<dbReference type="Pfam" id="PF00881">
    <property type="entry name" value="Nitroreductase"/>
    <property type="match status" value="1"/>
</dbReference>
<dbReference type="GO" id="GO:0046857">
    <property type="term" value="F:oxidoreductase activity, acting on other nitrogenous compounds as donors, with NAD or NADP as acceptor"/>
    <property type="evidence" value="ECO:0007669"/>
    <property type="project" value="TreeGrafter"/>
</dbReference>
<evidence type="ECO:0000259" key="8">
    <source>
        <dbReference type="Pfam" id="PF00881"/>
    </source>
</evidence>
<evidence type="ECO:0000256" key="3">
    <source>
        <dbReference type="ARBA" id="ARBA00022630"/>
    </source>
</evidence>
<evidence type="ECO:0000256" key="6">
    <source>
        <dbReference type="ARBA" id="ARBA00023002"/>
    </source>
</evidence>
<keyword evidence="4" id="KW-0288">FMN</keyword>